<feature type="domain" description="Peptidase S9 prolyl oligopeptidase catalytic" evidence="1">
    <location>
        <begin position="453"/>
        <end position="658"/>
    </location>
</feature>
<dbReference type="Gene3D" id="3.40.50.1820">
    <property type="entry name" value="alpha/beta hydrolase"/>
    <property type="match status" value="1"/>
</dbReference>
<sequence>MARIDPANLTRVYWLETRPSENGRVVLLSKDVDDYSEKTLRVLTAEAKWDVRSAVNGYGGGAYAVYDGLVVFTNWLDKGVYMLDTNNQKAEPMRIGEQDGEVYYASFSIHRSKKFAVCVREDHRNKDLGTAYKLVAMSLIADVKRADSSDSPQFAMDVELFSDADFVSSPVLSPVNDELAFFSWCQPYMNWDRSTLRRGTLILGSDGIPCSVNLTEIAGMSDGNDESINQPRFDETGVLHFLSDRDGFWNPYFVDPDGNVQPSLSTPMQAEFADSEWALGQSTFQPVPGRKFSMAVTYALGGNRSLGILNVATQTIEDLPIPGWTTLESLQVGNSHSGEPVLVMIAGGPTEGPSLFTYFINGFSTNNLLNKGGDGRHGLVDDYQGFVSVPREIEFPTKLPPFDSPQSRDSKAYGYFYPPTNRDYEGVKGELPPLIVICHGGPTLCAFPVYQPQVFYWTSRGFAVVDVNYGGSTGYGREYRNRLLTHYGKVDVQDCCAAALHLVELGLVDQNRLCIMGESSGGFTTLSCMAFRPKVFAVGASLYGISDLEALVKEETPMFEAKYFEGLVGSYPTMRDVYIKRSPLYATDSLENPVIFMHGLDDEIVPPSQTAQMVAALKEKGQRVAHIEFEKEDHGFIQAQHIKRALEARLYFFGRILGFEPADHIEPVHIFNE</sequence>
<dbReference type="Pfam" id="PF00326">
    <property type="entry name" value="Peptidase_S9"/>
    <property type="match status" value="1"/>
</dbReference>
<comment type="caution">
    <text evidence="2">The sequence shown here is derived from an EMBL/GenBank/DDBJ whole genome shotgun (WGS) entry which is preliminary data.</text>
</comment>
<proteinExistence type="predicted"/>
<protein>
    <submittedName>
        <fullName evidence="2">PFAM Prolyl oligopeptidase</fullName>
    </submittedName>
</protein>
<gene>
    <name evidence="2" type="primary">dap2</name>
    <name evidence="2" type="ORF">H4R20_000025</name>
</gene>
<dbReference type="SUPFAM" id="SSF82171">
    <property type="entry name" value="DPP6 N-terminal domain-like"/>
    <property type="match status" value="1"/>
</dbReference>
<dbReference type="GO" id="GO:0008236">
    <property type="term" value="F:serine-type peptidase activity"/>
    <property type="evidence" value="ECO:0007669"/>
    <property type="project" value="InterPro"/>
</dbReference>
<evidence type="ECO:0000313" key="3">
    <source>
        <dbReference type="Proteomes" id="UP001140094"/>
    </source>
</evidence>
<dbReference type="InterPro" id="IPR050585">
    <property type="entry name" value="Xaa-Pro_dipeptidyl-ppase/CocE"/>
</dbReference>
<dbReference type="OrthoDB" id="416344at2759"/>
<dbReference type="SUPFAM" id="SSF53474">
    <property type="entry name" value="alpha/beta-Hydrolases"/>
    <property type="match status" value="1"/>
</dbReference>
<dbReference type="InterPro" id="IPR001375">
    <property type="entry name" value="Peptidase_S9_cat"/>
</dbReference>
<evidence type="ECO:0000313" key="2">
    <source>
        <dbReference type="EMBL" id="KAJ2809523.1"/>
    </source>
</evidence>
<dbReference type="AlphaFoldDB" id="A0A9W8HZX7"/>
<keyword evidence="3" id="KW-1185">Reference proteome</keyword>
<dbReference type="PANTHER" id="PTHR43056">
    <property type="entry name" value="PEPTIDASE S9 PROLYL OLIGOPEPTIDASE"/>
    <property type="match status" value="1"/>
</dbReference>
<dbReference type="Proteomes" id="UP001140094">
    <property type="component" value="Unassembled WGS sequence"/>
</dbReference>
<organism evidence="2 3">
    <name type="scientific">Coemansia guatemalensis</name>
    <dbReference type="NCBI Taxonomy" id="2761395"/>
    <lineage>
        <taxon>Eukaryota</taxon>
        <taxon>Fungi</taxon>
        <taxon>Fungi incertae sedis</taxon>
        <taxon>Zoopagomycota</taxon>
        <taxon>Kickxellomycotina</taxon>
        <taxon>Kickxellomycetes</taxon>
        <taxon>Kickxellales</taxon>
        <taxon>Kickxellaceae</taxon>
        <taxon>Coemansia</taxon>
    </lineage>
</organism>
<dbReference type="InterPro" id="IPR029058">
    <property type="entry name" value="AB_hydrolase_fold"/>
</dbReference>
<dbReference type="EMBL" id="JANBUO010000001">
    <property type="protein sequence ID" value="KAJ2809523.1"/>
    <property type="molecule type" value="Genomic_DNA"/>
</dbReference>
<dbReference type="PANTHER" id="PTHR43056:SF5">
    <property type="entry name" value="PEPTIDASE S9 PROLYL OLIGOPEPTIDASE CATALYTIC DOMAIN-CONTAINING PROTEIN"/>
    <property type="match status" value="1"/>
</dbReference>
<reference evidence="2" key="1">
    <citation type="submission" date="2022-07" db="EMBL/GenBank/DDBJ databases">
        <title>Phylogenomic reconstructions and comparative analyses of Kickxellomycotina fungi.</title>
        <authorList>
            <person name="Reynolds N.K."/>
            <person name="Stajich J.E."/>
            <person name="Barry K."/>
            <person name="Grigoriev I.V."/>
            <person name="Crous P."/>
            <person name="Smith M.E."/>
        </authorList>
    </citation>
    <scope>NUCLEOTIDE SEQUENCE</scope>
    <source>
        <strain evidence="2">NRRL 1565</strain>
    </source>
</reference>
<dbReference type="GO" id="GO:0006508">
    <property type="term" value="P:proteolysis"/>
    <property type="evidence" value="ECO:0007669"/>
    <property type="project" value="InterPro"/>
</dbReference>
<name>A0A9W8HZX7_9FUNG</name>
<evidence type="ECO:0000259" key="1">
    <source>
        <dbReference type="Pfam" id="PF00326"/>
    </source>
</evidence>
<accession>A0A9W8HZX7</accession>